<dbReference type="InterPro" id="IPR005754">
    <property type="entry name" value="Sortase"/>
</dbReference>
<feature type="active site" description="Proton donor/acceptor" evidence="2">
    <location>
        <position position="123"/>
    </location>
</feature>
<feature type="transmembrane region" description="Helical" evidence="3">
    <location>
        <begin position="6"/>
        <end position="23"/>
    </location>
</feature>
<organism evidence="4 5">
    <name type="scientific">Anaerobranca gottschalkii DSM 13577</name>
    <dbReference type="NCBI Taxonomy" id="1120990"/>
    <lineage>
        <taxon>Bacteria</taxon>
        <taxon>Bacillati</taxon>
        <taxon>Bacillota</taxon>
        <taxon>Clostridia</taxon>
        <taxon>Eubacteriales</taxon>
        <taxon>Proteinivoracaceae</taxon>
        <taxon>Anaerobranca</taxon>
    </lineage>
</organism>
<dbReference type="OrthoDB" id="154054at2"/>
<evidence type="ECO:0000313" key="4">
    <source>
        <dbReference type="EMBL" id="SES75293.1"/>
    </source>
</evidence>
<dbReference type="Proteomes" id="UP000243819">
    <property type="component" value="Unassembled WGS sequence"/>
</dbReference>
<keyword evidence="1" id="KW-0378">Hydrolase</keyword>
<evidence type="ECO:0000313" key="5">
    <source>
        <dbReference type="Proteomes" id="UP000243819"/>
    </source>
</evidence>
<evidence type="ECO:0000256" key="1">
    <source>
        <dbReference type="ARBA" id="ARBA00022801"/>
    </source>
</evidence>
<dbReference type="SUPFAM" id="SSF63817">
    <property type="entry name" value="Sortase"/>
    <property type="match status" value="1"/>
</dbReference>
<keyword evidence="5" id="KW-1185">Reference proteome</keyword>
<accession>A0A1H9Z329</accession>
<feature type="active site" description="Acyl-thioester intermediate" evidence="2">
    <location>
        <position position="184"/>
    </location>
</feature>
<gene>
    <name evidence="4" type="ORF">SAMN03080614_10067</name>
</gene>
<proteinExistence type="predicted"/>
<dbReference type="InterPro" id="IPR023365">
    <property type="entry name" value="Sortase_dom-sf"/>
</dbReference>
<dbReference type="STRING" id="1120990.SAMN03080614_10067"/>
<evidence type="ECO:0000256" key="3">
    <source>
        <dbReference type="SAM" id="Phobius"/>
    </source>
</evidence>
<dbReference type="Pfam" id="PF04203">
    <property type="entry name" value="Sortase"/>
    <property type="match status" value="1"/>
</dbReference>
<dbReference type="GO" id="GO:0016787">
    <property type="term" value="F:hydrolase activity"/>
    <property type="evidence" value="ECO:0007669"/>
    <property type="project" value="UniProtKB-KW"/>
</dbReference>
<protein>
    <submittedName>
        <fullName evidence="4">Sortase A</fullName>
    </submittedName>
</protein>
<dbReference type="CDD" id="cd06166">
    <property type="entry name" value="Sortase_D_2"/>
    <property type="match status" value="1"/>
</dbReference>
<dbReference type="Gene3D" id="2.40.260.10">
    <property type="entry name" value="Sortase"/>
    <property type="match status" value="1"/>
</dbReference>
<dbReference type="AlphaFoldDB" id="A0A1H9Z329"/>
<dbReference type="NCBIfam" id="TIGR01076">
    <property type="entry name" value="sortase_fam"/>
    <property type="match status" value="1"/>
</dbReference>
<dbReference type="EMBL" id="FOIF01000006">
    <property type="protein sequence ID" value="SES75293.1"/>
    <property type="molecule type" value="Genomic_DNA"/>
</dbReference>
<name>A0A1H9Z329_9FIRM</name>
<keyword evidence="3" id="KW-1133">Transmembrane helix</keyword>
<dbReference type="InterPro" id="IPR042000">
    <property type="entry name" value="Sortase_D_2"/>
</dbReference>
<keyword evidence="3" id="KW-0812">Transmembrane</keyword>
<keyword evidence="3" id="KW-0472">Membrane</keyword>
<sequence>MIKKTLGYLLIFIGIVILLYPILKDIYIKHEQKKIFYNYTYSFENSSYLFEDLRENVNYEEESQPAKKESSILKDVLGIITISKIDVTLPVYYDATSNNLKKGAAIVKGTAFPPKGNTVIAAHRGRTYGSYFNRLQELEIGDMITLDFNNSSYTYEVYEIFIVEPSEVWVLNNTQEPIITLITCHPQSGTHRLIVRGKIIY</sequence>
<reference evidence="5" key="1">
    <citation type="submission" date="2016-10" db="EMBL/GenBank/DDBJ databases">
        <authorList>
            <person name="Varghese N."/>
            <person name="Submissions S."/>
        </authorList>
    </citation>
    <scope>NUCLEOTIDE SEQUENCE [LARGE SCALE GENOMIC DNA]</scope>
    <source>
        <strain evidence="5">DSM 13577</strain>
    </source>
</reference>
<dbReference type="RefSeq" id="WP_091349024.1">
    <property type="nucleotide sequence ID" value="NZ_FOIF01000006.1"/>
</dbReference>
<evidence type="ECO:0000256" key="2">
    <source>
        <dbReference type="PIRSR" id="PIRSR605754-1"/>
    </source>
</evidence>